<dbReference type="PANTHER" id="PTHR33709:SF20">
    <property type="entry name" value="OS04G0541900 PROTEIN"/>
    <property type="match status" value="1"/>
</dbReference>
<proteinExistence type="predicted"/>
<evidence type="ECO:0000256" key="1">
    <source>
        <dbReference type="SAM" id="Phobius"/>
    </source>
</evidence>
<keyword evidence="3" id="KW-1185">Reference proteome</keyword>
<sequence>MNNLSNTTLTTDAGHRHYTRKPIPTLAIYVLALLFLIGLGVSIFILAVVHNALFLLLLLSLAALVAAFLLWNSLNWRRNGAVLFYLHSFPDSDLRFARDGDLVKITGLVTCGSISLESSYEKVAPCIYTSTSLYEFGELGLKPADVKESWFQWRLVYSERFSADFYLTDGKSGITVLVKAGQGSKVFPLIAESRLVNSTRKCEILSSHLRKWLNDRSLPVEARLLRLEEGYIKEGSSVIVIGMLRRNADSTIIVQPPTLISTGCLLRKFLLPVDVDGLILGVPKMADARTDLKSLSRVEL</sequence>
<keyword evidence="1" id="KW-1133">Transmembrane helix</keyword>
<dbReference type="PANTHER" id="PTHR33709">
    <property type="entry name" value="OSJNBA0035M09.9 PROTEIN"/>
    <property type="match status" value="1"/>
</dbReference>
<name>A0AA88X2K3_9ASTE</name>
<evidence type="ECO:0000313" key="2">
    <source>
        <dbReference type="EMBL" id="KAK3038757.1"/>
    </source>
</evidence>
<evidence type="ECO:0000313" key="3">
    <source>
        <dbReference type="Proteomes" id="UP001188597"/>
    </source>
</evidence>
<gene>
    <name evidence="2" type="ORF">RJ639_027344</name>
</gene>
<dbReference type="Proteomes" id="UP001188597">
    <property type="component" value="Unassembled WGS sequence"/>
</dbReference>
<keyword evidence="1" id="KW-0812">Transmembrane</keyword>
<protein>
    <submittedName>
        <fullName evidence="2">Uncharacterized protein</fullName>
    </submittedName>
</protein>
<dbReference type="EMBL" id="JAVXUP010000089">
    <property type="protein sequence ID" value="KAK3038757.1"/>
    <property type="molecule type" value="Genomic_DNA"/>
</dbReference>
<feature type="transmembrane region" description="Helical" evidence="1">
    <location>
        <begin position="26"/>
        <end position="46"/>
    </location>
</feature>
<organism evidence="2 3">
    <name type="scientific">Escallonia herrerae</name>
    <dbReference type="NCBI Taxonomy" id="1293975"/>
    <lineage>
        <taxon>Eukaryota</taxon>
        <taxon>Viridiplantae</taxon>
        <taxon>Streptophyta</taxon>
        <taxon>Embryophyta</taxon>
        <taxon>Tracheophyta</taxon>
        <taxon>Spermatophyta</taxon>
        <taxon>Magnoliopsida</taxon>
        <taxon>eudicotyledons</taxon>
        <taxon>Gunneridae</taxon>
        <taxon>Pentapetalae</taxon>
        <taxon>asterids</taxon>
        <taxon>campanulids</taxon>
        <taxon>Escalloniales</taxon>
        <taxon>Escalloniaceae</taxon>
        <taxon>Escallonia</taxon>
    </lineage>
</organism>
<dbReference type="InterPro" id="IPR040339">
    <property type="entry name" value="At1g16860-like"/>
</dbReference>
<reference evidence="2" key="1">
    <citation type="submission" date="2022-12" db="EMBL/GenBank/DDBJ databases">
        <title>Draft genome assemblies for two species of Escallonia (Escalloniales).</title>
        <authorList>
            <person name="Chanderbali A."/>
            <person name="Dervinis C."/>
            <person name="Anghel I."/>
            <person name="Soltis D."/>
            <person name="Soltis P."/>
            <person name="Zapata F."/>
        </authorList>
    </citation>
    <scope>NUCLEOTIDE SEQUENCE</scope>
    <source>
        <strain evidence="2">UCBG64.0493</strain>
        <tissue evidence="2">Leaf</tissue>
    </source>
</reference>
<dbReference type="AlphaFoldDB" id="A0AA88X2K3"/>
<feature type="transmembrane region" description="Helical" evidence="1">
    <location>
        <begin position="52"/>
        <end position="71"/>
    </location>
</feature>
<keyword evidence="1" id="KW-0472">Membrane</keyword>
<comment type="caution">
    <text evidence="2">The sequence shown here is derived from an EMBL/GenBank/DDBJ whole genome shotgun (WGS) entry which is preliminary data.</text>
</comment>
<accession>A0AA88X2K3</accession>